<dbReference type="AlphaFoldDB" id="A0A932M1S6"/>
<proteinExistence type="inferred from homology"/>
<keyword evidence="3" id="KW-0175">Coiled coil</keyword>
<dbReference type="Gene3D" id="1.25.40.10">
    <property type="entry name" value="Tetratricopeptide repeat domain"/>
    <property type="match status" value="1"/>
</dbReference>
<feature type="coiled-coil region" evidence="3">
    <location>
        <begin position="50"/>
        <end position="108"/>
    </location>
</feature>
<dbReference type="Proteomes" id="UP000741360">
    <property type="component" value="Unassembled WGS sequence"/>
</dbReference>
<evidence type="ECO:0000256" key="1">
    <source>
        <dbReference type="ARBA" id="ARBA00022729"/>
    </source>
</evidence>
<dbReference type="InterPro" id="IPR034706">
    <property type="entry name" value="CpoB"/>
</dbReference>
<feature type="repeat" description="TPR" evidence="2">
    <location>
        <begin position="213"/>
        <end position="246"/>
    </location>
</feature>
<name>A0A932M1S6_UNCTE</name>
<dbReference type="SMART" id="SM00028">
    <property type="entry name" value="TPR"/>
    <property type="match status" value="3"/>
</dbReference>
<dbReference type="InterPro" id="IPR039565">
    <property type="entry name" value="BamD-like"/>
</dbReference>
<sequence>MNGVGNRSRKLPRAVALIVFVLGVGGLSGCLPPNRLDFVQRDINALRETIAVQAQQNADTRRRMEQSERQLAEIRGSLARLESSPAQSSQKEQAFSQLSARLERIERELGFTAAQAPAAAPPSPAPAGKPAAATPKMEVEKLYRQAYDQFSSEEYDEALKSFRTLVEQYPQSDFADNALYWSGEVHYVRKDYKGALSFFQQVLDRYPQGNKVPDAMLKLALSHYQLKDNQNAVRELNRVLERYPQHTVARTAKAYLERIQGKGK</sequence>
<dbReference type="InterPro" id="IPR019734">
    <property type="entry name" value="TPR_rpt"/>
</dbReference>
<feature type="repeat" description="TPR" evidence="2">
    <location>
        <begin position="176"/>
        <end position="209"/>
    </location>
</feature>
<dbReference type="EMBL" id="JACPSX010000238">
    <property type="protein sequence ID" value="MBI3015819.1"/>
    <property type="molecule type" value="Genomic_DNA"/>
</dbReference>
<keyword evidence="1" id="KW-0732">Signal</keyword>
<accession>A0A932M1S6</accession>
<comment type="caution">
    <text evidence="6">The sequence shown here is derived from an EMBL/GenBank/DDBJ whole genome shotgun (WGS) entry which is preliminary data.</text>
</comment>
<dbReference type="InterPro" id="IPR011990">
    <property type="entry name" value="TPR-like_helical_dom_sf"/>
</dbReference>
<feature type="domain" description="Outer membrane lipoprotein BamD-like" evidence="5">
    <location>
        <begin position="176"/>
        <end position="248"/>
    </location>
</feature>
<dbReference type="HAMAP" id="MF_02066">
    <property type="entry name" value="CpoB"/>
    <property type="match status" value="1"/>
</dbReference>
<reference evidence="6" key="1">
    <citation type="submission" date="2020-07" db="EMBL/GenBank/DDBJ databases">
        <title>Huge and variable diversity of episymbiotic CPR bacteria and DPANN archaea in groundwater ecosystems.</title>
        <authorList>
            <person name="He C.Y."/>
            <person name="Keren R."/>
            <person name="Whittaker M."/>
            <person name="Farag I.F."/>
            <person name="Doudna J."/>
            <person name="Cate J.H.D."/>
            <person name="Banfield J.F."/>
        </authorList>
    </citation>
    <scope>NUCLEOTIDE SEQUENCE</scope>
    <source>
        <strain evidence="6">NC_groundwater_717_Ag_S-0.2um_59_8</strain>
    </source>
</reference>
<gene>
    <name evidence="6" type="primary">ybgF</name>
    <name evidence="6" type="ORF">HYY65_12370</name>
</gene>
<feature type="region of interest" description="Disordered" evidence="4">
    <location>
        <begin position="114"/>
        <end position="133"/>
    </location>
</feature>
<dbReference type="InterPro" id="IPR014162">
    <property type="entry name" value="CpoB_C"/>
</dbReference>
<evidence type="ECO:0000256" key="2">
    <source>
        <dbReference type="PROSITE-ProRule" id="PRU00339"/>
    </source>
</evidence>
<dbReference type="PROSITE" id="PS51257">
    <property type="entry name" value="PROKAR_LIPOPROTEIN"/>
    <property type="match status" value="1"/>
</dbReference>
<evidence type="ECO:0000313" key="7">
    <source>
        <dbReference type="Proteomes" id="UP000741360"/>
    </source>
</evidence>
<dbReference type="SUPFAM" id="SSF48452">
    <property type="entry name" value="TPR-like"/>
    <property type="match status" value="1"/>
</dbReference>
<dbReference type="Pfam" id="PF13525">
    <property type="entry name" value="YfiO"/>
    <property type="match status" value="1"/>
</dbReference>
<dbReference type="NCBIfam" id="TIGR02795">
    <property type="entry name" value="tol_pal_ybgF"/>
    <property type="match status" value="1"/>
</dbReference>
<dbReference type="GO" id="GO:0051301">
    <property type="term" value="P:cell division"/>
    <property type="evidence" value="ECO:0007669"/>
    <property type="project" value="InterPro"/>
</dbReference>
<evidence type="ECO:0000256" key="4">
    <source>
        <dbReference type="SAM" id="MobiDB-lite"/>
    </source>
</evidence>
<dbReference type="PROSITE" id="PS50005">
    <property type="entry name" value="TPR"/>
    <property type="match status" value="2"/>
</dbReference>
<evidence type="ECO:0000256" key="3">
    <source>
        <dbReference type="SAM" id="Coils"/>
    </source>
</evidence>
<organism evidence="6 7">
    <name type="scientific">Tectimicrobiota bacterium</name>
    <dbReference type="NCBI Taxonomy" id="2528274"/>
    <lineage>
        <taxon>Bacteria</taxon>
        <taxon>Pseudomonadati</taxon>
        <taxon>Nitrospinota/Tectimicrobiota group</taxon>
        <taxon>Candidatus Tectimicrobiota</taxon>
    </lineage>
</organism>
<evidence type="ECO:0000313" key="6">
    <source>
        <dbReference type="EMBL" id="MBI3015819.1"/>
    </source>
</evidence>
<keyword evidence="2" id="KW-0802">TPR repeat</keyword>
<dbReference type="Pfam" id="PF13174">
    <property type="entry name" value="TPR_6"/>
    <property type="match status" value="1"/>
</dbReference>
<protein>
    <submittedName>
        <fullName evidence="6">Tol-pal system protein YbgF</fullName>
    </submittedName>
</protein>
<evidence type="ECO:0000259" key="5">
    <source>
        <dbReference type="Pfam" id="PF13525"/>
    </source>
</evidence>